<comment type="caution">
    <text evidence="3">The sequence shown here is derived from an EMBL/GenBank/DDBJ whole genome shotgun (WGS) entry which is preliminary data.</text>
</comment>
<dbReference type="PANTHER" id="PTHR41534:SF2">
    <property type="entry name" value="3-PHENYLPROPIONATE_CINNAMIC ACID DIOXYGENASE SUBUNIT BETA"/>
    <property type="match status" value="1"/>
</dbReference>
<evidence type="ECO:0000256" key="1">
    <source>
        <dbReference type="ARBA" id="ARBA00009570"/>
    </source>
</evidence>
<dbReference type="RefSeq" id="WP_367918176.1">
    <property type="nucleotide sequence ID" value="NZ_BAABAC010000007.1"/>
</dbReference>
<proteinExistence type="inferred from homology"/>
<protein>
    <submittedName>
        <fullName evidence="3">Aromatic-ring-hydroxylating dioxygenase subunit beta</fullName>
    </submittedName>
</protein>
<accession>A0ABW3W713</accession>
<dbReference type="InterPro" id="IPR032710">
    <property type="entry name" value="NTF2-like_dom_sf"/>
</dbReference>
<dbReference type="Proteomes" id="UP001597229">
    <property type="component" value="Unassembled WGS sequence"/>
</dbReference>
<keyword evidence="3" id="KW-0223">Dioxygenase</keyword>
<dbReference type="GO" id="GO:0051213">
    <property type="term" value="F:dioxygenase activity"/>
    <property type="evidence" value="ECO:0007669"/>
    <property type="project" value="UniProtKB-KW"/>
</dbReference>
<dbReference type="EMBL" id="JBHTLX010000033">
    <property type="protein sequence ID" value="MFD1251088.1"/>
    <property type="molecule type" value="Genomic_DNA"/>
</dbReference>
<dbReference type="PANTHER" id="PTHR41534">
    <property type="entry name" value="BLR3401 PROTEIN"/>
    <property type="match status" value="1"/>
</dbReference>
<evidence type="ECO:0000256" key="2">
    <source>
        <dbReference type="ARBA" id="ARBA00023002"/>
    </source>
</evidence>
<dbReference type="SUPFAM" id="SSF54427">
    <property type="entry name" value="NTF2-like"/>
    <property type="match status" value="1"/>
</dbReference>
<sequence>MSDLAAAATAFLHHETHLLNSERYDEWLALLADDFDYRMPQPVLRDDPALPRHSERSLLAWESVASLKLRFERILTDFAWADRPPAFHRRHLTAIRVAPIDDPAQVAVSADEIVFRSRTPEGSTVTSALREDVVDLSGDRPRLRRRTVLIDTDRPDLAQIALLY</sequence>
<evidence type="ECO:0000313" key="3">
    <source>
        <dbReference type="EMBL" id="MFD1251088.1"/>
    </source>
</evidence>
<organism evidence="3 4">
    <name type="scientific">Nocardioides ginsengisoli</name>
    <dbReference type="NCBI Taxonomy" id="363868"/>
    <lineage>
        <taxon>Bacteria</taxon>
        <taxon>Bacillati</taxon>
        <taxon>Actinomycetota</taxon>
        <taxon>Actinomycetes</taxon>
        <taxon>Propionibacteriales</taxon>
        <taxon>Nocardioidaceae</taxon>
        <taxon>Nocardioides</taxon>
    </lineage>
</organism>
<evidence type="ECO:0000313" key="4">
    <source>
        <dbReference type="Proteomes" id="UP001597229"/>
    </source>
</evidence>
<comment type="similarity">
    <text evidence="1">Belongs to the bacterial ring-hydroxylating dioxygenase beta subunit family.</text>
</comment>
<keyword evidence="4" id="KW-1185">Reference proteome</keyword>
<gene>
    <name evidence="3" type="ORF">ACFQ3F_25075</name>
</gene>
<reference evidence="4" key="1">
    <citation type="journal article" date="2019" name="Int. J. Syst. Evol. Microbiol.">
        <title>The Global Catalogue of Microorganisms (GCM) 10K type strain sequencing project: providing services to taxonomists for standard genome sequencing and annotation.</title>
        <authorList>
            <consortium name="The Broad Institute Genomics Platform"/>
            <consortium name="The Broad Institute Genome Sequencing Center for Infectious Disease"/>
            <person name="Wu L."/>
            <person name="Ma J."/>
        </authorList>
    </citation>
    <scope>NUCLEOTIDE SEQUENCE [LARGE SCALE GENOMIC DNA]</scope>
    <source>
        <strain evidence="4">CCUG 52478</strain>
    </source>
</reference>
<keyword evidence="2" id="KW-0560">Oxidoreductase</keyword>
<name>A0ABW3W713_9ACTN</name>
<dbReference type="InterPro" id="IPR000391">
    <property type="entry name" value="Rng_hydr_dOase-bsu"/>
</dbReference>
<dbReference type="Gene3D" id="3.10.450.50">
    <property type="match status" value="1"/>
</dbReference>
<dbReference type="Pfam" id="PF00866">
    <property type="entry name" value="Ring_hydroxyl_B"/>
    <property type="match status" value="1"/>
</dbReference>